<accession>A0A5J4Z7D6</accession>
<gene>
    <name evidence="1" type="ORF">FVE85_6328</name>
</gene>
<organism evidence="1 2">
    <name type="scientific">Porphyridium purpureum</name>
    <name type="common">Red alga</name>
    <name type="synonym">Porphyridium cruentum</name>
    <dbReference type="NCBI Taxonomy" id="35688"/>
    <lineage>
        <taxon>Eukaryota</taxon>
        <taxon>Rhodophyta</taxon>
        <taxon>Bangiophyceae</taxon>
        <taxon>Porphyridiales</taxon>
        <taxon>Porphyridiaceae</taxon>
        <taxon>Porphyridium</taxon>
    </lineage>
</organism>
<dbReference type="AlphaFoldDB" id="A0A5J4Z7D6"/>
<evidence type="ECO:0000313" key="1">
    <source>
        <dbReference type="EMBL" id="KAA8498743.1"/>
    </source>
</evidence>
<name>A0A5J4Z7D6_PORPP</name>
<keyword evidence="2" id="KW-1185">Reference proteome</keyword>
<dbReference type="EMBL" id="VRMN01000001">
    <property type="protein sequence ID" value="KAA8498743.1"/>
    <property type="molecule type" value="Genomic_DNA"/>
</dbReference>
<protein>
    <submittedName>
        <fullName evidence="1">Uncharacterized protein</fullName>
    </submittedName>
</protein>
<reference evidence="2" key="1">
    <citation type="journal article" date="2019" name="Nat. Commun.">
        <title>Expansion of phycobilisome linker gene families in mesophilic red algae.</title>
        <authorList>
            <person name="Lee J."/>
            <person name="Kim D."/>
            <person name="Bhattacharya D."/>
            <person name="Yoon H.S."/>
        </authorList>
    </citation>
    <scope>NUCLEOTIDE SEQUENCE [LARGE SCALE GENOMIC DNA]</scope>
    <source>
        <strain evidence="2">CCMP 1328</strain>
    </source>
</reference>
<dbReference type="Proteomes" id="UP000324585">
    <property type="component" value="Unassembled WGS sequence"/>
</dbReference>
<sequence>MNETKKQIEMVFQASDDDPEVLECMRTNANCVKLQKYADEQRETFKTEIEQSHASAEVGTSVIDNAVRVFCTSLTRETVLSITELLGSLSSSSDSNWHAVALGVRGVAAKSQSIMDEVTSMAVEACERLVSENPSNAGDSEQLLNRLTDTVYAYVNSSSSKLDLASGYSIAVVRLAASK</sequence>
<proteinExistence type="predicted"/>
<comment type="caution">
    <text evidence="1">The sequence shown here is derived from an EMBL/GenBank/DDBJ whole genome shotgun (WGS) entry which is preliminary data.</text>
</comment>
<evidence type="ECO:0000313" key="2">
    <source>
        <dbReference type="Proteomes" id="UP000324585"/>
    </source>
</evidence>